<evidence type="ECO:0000313" key="13">
    <source>
        <dbReference type="Proteomes" id="UP000039046"/>
    </source>
</evidence>
<dbReference type="GO" id="GO:0005886">
    <property type="term" value="C:plasma membrane"/>
    <property type="evidence" value="ECO:0007669"/>
    <property type="project" value="TreeGrafter"/>
</dbReference>
<sequence length="913" mass="95678">MKYNAALAAALATAVAADPTWPSSIDELEGIMYQLTSFRARHFADTVSPCSNEASGPGRQNAAEWLRTAFHDMSTANTFFGIGGLDASLQYELNNGENTGTGHRTTIQFMAPYLSPRSSLADLIAMGVYTSVRSCGGPAVPIRAGRVDATTSGNTGVPQPQNSVGTFQQQFERMGFSATEMIQVTACGHTLGGVHSADFPDLVPDGSAPNGEAVLDSTVAVFDNKVVTEYLAGTTKNPLVVGPSVKLDKHSDFKVFNSDGNKTMNALADAQAFQNTCKTVLQKMIDVVPKGVTLTDPIQPYKVKPVDLQLTLADAGANLAFSGYIRVRTTGLAKDSIKGITISYKNRNGAAGSDISATVQGVTQGFDDTFAWFPIQAKVPVGTGISSFVVTVNNADGTSTKYDNNGKEYPLQDTVLFQKPQSCLLPSTGALTLVAAVRNDALANGAKATVSYKVAQDGSPAPAIKTAQVDLTKGQCIGSYTLFTTQYTVPGGKSQEAYVDIANGDKVDSFKAMTDVGGSCNDFGNAIQCGAVDPPANSTTVSSTSMPITTSSSVPASTTSASSTAIPTPTHIATLGGYKMVSCWTEGVGARALSGAAFANDTMTNEKCMDLCKGYVYWGTEYGRECYCGNSLASSSGAAPIDQCNMVCGGNPAEYCGAGSRLELYSTTAVQPTTTGTLAHKPTVAPYTMVGCWTEGAGVRALDKAATSAANMTNEACATFCKNYRYFGTEYGSECYCGSYLADSSKAAPIAECNMPCGGDQFEYCGAANRLELYMDKDINGGVPEQPAAIGNFVLVGCQTEGNGTRALADASIAQDNMTNEGCGNYCKDYTYFGTEYGRECYCGNFLANSSLVADKSECKITCAGSNLEYCGGSSRLSLYKKKPAVPPPASTSSSTPPAGTPTTKPPARRRRN</sequence>
<name>A0A0A1T6Z8_9HYPO</name>
<dbReference type="FunFam" id="1.10.520.10:FF:000020">
    <property type="entry name" value="Peroxisomal ascorbate peroxidase"/>
    <property type="match status" value="1"/>
</dbReference>
<feature type="compositionally biased region" description="Low complexity" evidence="8">
    <location>
        <begin position="891"/>
        <end position="903"/>
    </location>
</feature>
<protein>
    <submittedName>
        <fullName evidence="12">Putative Carbohydrate-binding WSC</fullName>
    </submittedName>
</protein>
<dbReference type="STRING" id="1531966.A0A0A1T6Z8"/>
<evidence type="ECO:0000259" key="10">
    <source>
        <dbReference type="PROSITE" id="PS50873"/>
    </source>
</evidence>
<keyword evidence="4" id="KW-1133">Transmembrane helix</keyword>
<keyword evidence="6" id="KW-0325">Glycoprotein</keyword>
<dbReference type="InterPro" id="IPR051836">
    <property type="entry name" value="Kremen_rcpt"/>
</dbReference>
<accession>A0A0A1T6Z8</accession>
<feature type="domain" description="WSC" evidence="11">
    <location>
        <begin position="577"/>
        <end position="668"/>
    </location>
</feature>
<dbReference type="Gene3D" id="1.10.420.10">
    <property type="entry name" value="Peroxidase, domain 2"/>
    <property type="match status" value="1"/>
</dbReference>
<keyword evidence="5" id="KW-0472">Membrane</keyword>
<feature type="domain" description="WSC" evidence="11">
    <location>
        <begin position="686"/>
        <end position="777"/>
    </location>
</feature>
<dbReference type="AlphaFoldDB" id="A0A0A1T6Z8"/>
<evidence type="ECO:0000259" key="11">
    <source>
        <dbReference type="PROSITE" id="PS51212"/>
    </source>
</evidence>
<dbReference type="GO" id="GO:0004601">
    <property type="term" value="F:peroxidase activity"/>
    <property type="evidence" value="ECO:0007669"/>
    <property type="project" value="InterPro"/>
</dbReference>
<dbReference type="InterPro" id="IPR010255">
    <property type="entry name" value="Haem_peroxidase_sf"/>
</dbReference>
<evidence type="ECO:0000256" key="9">
    <source>
        <dbReference type="SAM" id="SignalP"/>
    </source>
</evidence>
<evidence type="ECO:0000256" key="5">
    <source>
        <dbReference type="ARBA" id="ARBA00023136"/>
    </source>
</evidence>
<evidence type="ECO:0000256" key="8">
    <source>
        <dbReference type="SAM" id="MobiDB-lite"/>
    </source>
</evidence>
<dbReference type="PANTHER" id="PTHR24269:SF16">
    <property type="entry name" value="PROTEIN SLG1"/>
    <property type="match status" value="1"/>
</dbReference>
<dbReference type="EMBL" id="CDHN01000001">
    <property type="protein sequence ID" value="CEJ81104.1"/>
    <property type="molecule type" value="Genomic_DNA"/>
</dbReference>
<dbReference type="HOGENOM" id="CLU_004824_1_0_1"/>
<keyword evidence="13" id="KW-1185">Reference proteome</keyword>
<dbReference type="InterPro" id="IPR002016">
    <property type="entry name" value="Haem_peroxidase"/>
</dbReference>
<feature type="signal peptide" evidence="9">
    <location>
        <begin position="1"/>
        <end position="17"/>
    </location>
</feature>
<evidence type="ECO:0000256" key="4">
    <source>
        <dbReference type="ARBA" id="ARBA00022989"/>
    </source>
</evidence>
<organism evidence="12 13">
    <name type="scientific">[Torrubiella] hemipterigena</name>
    <dbReference type="NCBI Taxonomy" id="1531966"/>
    <lineage>
        <taxon>Eukaryota</taxon>
        <taxon>Fungi</taxon>
        <taxon>Dikarya</taxon>
        <taxon>Ascomycota</taxon>
        <taxon>Pezizomycotina</taxon>
        <taxon>Sordariomycetes</taxon>
        <taxon>Hypocreomycetidae</taxon>
        <taxon>Hypocreales</taxon>
        <taxon>Clavicipitaceae</taxon>
        <taxon>Clavicipitaceae incertae sedis</taxon>
        <taxon>'Torrubiella' clade</taxon>
    </lineage>
</organism>
<dbReference type="InterPro" id="IPR002889">
    <property type="entry name" value="WSC_carb-bd"/>
</dbReference>
<feature type="region of interest" description="Disordered" evidence="8">
    <location>
        <begin position="540"/>
        <end position="563"/>
    </location>
</feature>
<feature type="chain" id="PRO_5001979400" evidence="9">
    <location>
        <begin position="18"/>
        <end position="913"/>
    </location>
</feature>
<dbReference type="Gene3D" id="1.10.520.10">
    <property type="match status" value="1"/>
</dbReference>
<dbReference type="OrthoDB" id="5985073at2759"/>
<keyword evidence="2" id="KW-0812">Transmembrane</keyword>
<feature type="domain" description="WSC" evidence="11">
    <location>
        <begin position="792"/>
        <end position="883"/>
    </location>
</feature>
<proteinExistence type="inferred from homology"/>
<evidence type="ECO:0000256" key="2">
    <source>
        <dbReference type="ARBA" id="ARBA00022692"/>
    </source>
</evidence>
<comment type="similarity">
    <text evidence="7">Belongs to the peroxidase family.</text>
</comment>
<dbReference type="SMART" id="SM00321">
    <property type="entry name" value="WSC"/>
    <property type="match status" value="3"/>
</dbReference>
<evidence type="ECO:0000256" key="1">
    <source>
        <dbReference type="ARBA" id="ARBA00004167"/>
    </source>
</evidence>
<dbReference type="PRINTS" id="PR00458">
    <property type="entry name" value="PEROXIDASE"/>
</dbReference>
<dbReference type="PROSITE" id="PS50873">
    <property type="entry name" value="PEROXIDASE_4"/>
    <property type="match status" value="1"/>
</dbReference>
<dbReference type="GO" id="GO:0020037">
    <property type="term" value="F:heme binding"/>
    <property type="evidence" value="ECO:0007669"/>
    <property type="project" value="InterPro"/>
</dbReference>
<dbReference type="GO" id="GO:0006979">
    <property type="term" value="P:response to oxidative stress"/>
    <property type="evidence" value="ECO:0007669"/>
    <property type="project" value="InterPro"/>
</dbReference>
<reference evidence="12 13" key="1">
    <citation type="journal article" date="2015" name="Genome Announc.">
        <title>Draft Genome Sequence and Gene Annotation of the Entomopathogenic Fungus Verticillium hemipterigenum.</title>
        <authorList>
            <person name="Horn F."/>
            <person name="Habel A."/>
            <person name="Scharf D.H."/>
            <person name="Dworschak J."/>
            <person name="Brakhage A.A."/>
            <person name="Guthke R."/>
            <person name="Hertweck C."/>
            <person name="Linde J."/>
        </authorList>
    </citation>
    <scope>NUCLEOTIDE SEQUENCE [LARGE SCALE GENOMIC DNA]</scope>
</reference>
<dbReference type="SUPFAM" id="SSF48113">
    <property type="entry name" value="Heme-dependent peroxidases"/>
    <property type="match status" value="1"/>
</dbReference>
<evidence type="ECO:0000256" key="3">
    <source>
        <dbReference type="ARBA" id="ARBA00022729"/>
    </source>
</evidence>
<evidence type="ECO:0000256" key="7">
    <source>
        <dbReference type="RuleBase" id="RU004241"/>
    </source>
</evidence>
<dbReference type="PANTHER" id="PTHR24269">
    <property type="entry name" value="KREMEN PROTEIN"/>
    <property type="match status" value="1"/>
</dbReference>
<gene>
    <name evidence="12" type="ORF">VHEMI01250</name>
</gene>
<dbReference type="Proteomes" id="UP000039046">
    <property type="component" value="Unassembled WGS sequence"/>
</dbReference>
<evidence type="ECO:0000256" key="6">
    <source>
        <dbReference type="ARBA" id="ARBA00023180"/>
    </source>
</evidence>
<dbReference type="Pfam" id="PF01822">
    <property type="entry name" value="WSC"/>
    <property type="match status" value="3"/>
</dbReference>
<keyword evidence="3 9" id="KW-0732">Signal</keyword>
<comment type="subcellular location">
    <subcellularLocation>
        <location evidence="1">Membrane</location>
        <topology evidence="1">Single-pass membrane protein</topology>
    </subcellularLocation>
</comment>
<evidence type="ECO:0000313" key="12">
    <source>
        <dbReference type="EMBL" id="CEJ81104.1"/>
    </source>
</evidence>
<dbReference type="PROSITE" id="PS51212">
    <property type="entry name" value="WSC"/>
    <property type="match status" value="3"/>
</dbReference>
<dbReference type="Pfam" id="PF00141">
    <property type="entry name" value="peroxidase"/>
    <property type="match status" value="1"/>
</dbReference>
<feature type="domain" description="Plant heme peroxidase family profile" evidence="10">
    <location>
        <begin position="119"/>
        <end position="333"/>
    </location>
</feature>
<feature type="region of interest" description="Disordered" evidence="8">
    <location>
        <begin position="882"/>
        <end position="913"/>
    </location>
</feature>